<dbReference type="OrthoDB" id="289942at2759"/>
<protein>
    <submittedName>
        <fullName evidence="9">Ribosomal RNA small subunit methyltransferase I</fullName>
    </submittedName>
</protein>
<dbReference type="SUPFAM" id="SSF53790">
    <property type="entry name" value="Tetrapyrrole methylase"/>
    <property type="match status" value="1"/>
</dbReference>
<dbReference type="GO" id="GO:0006364">
    <property type="term" value="P:rRNA processing"/>
    <property type="evidence" value="ECO:0007669"/>
    <property type="project" value="UniProtKB-KW"/>
</dbReference>
<evidence type="ECO:0000256" key="2">
    <source>
        <dbReference type="ARBA" id="ARBA00022552"/>
    </source>
</evidence>
<feature type="signal peptide" evidence="7">
    <location>
        <begin position="1"/>
        <end position="19"/>
    </location>
</feature>
<dbReference type="HAMAP" id="MF_01877">
    <property type="entry name" value="16SrRNA_methyltr_I"/>
    <property type="match status" value="1"/>
</dbReference>
<dbReference type="Gene3D" id="3.30.950.10">
    <property type="entry name" value="Methyltransferase, Cobalt-precorrin-4 Transmethylase, Domain 2"/>
    <property type="match status" value="1"/>
</dbReference>
<dbReference type="FunFam" id="3.40.1010.10:FF:000007">
    <property type="entry name" value="Ribosomal RNA small subunit methyltransferase I"/>
    <property type="match status" value="1"/>
</dbReference>
<dbReference type="InterPro" id="IPR014777">
    <property type="entry name" value="4pyrrole_Mease_sub1"/>
</dbReference>
<keyword evidence="3 9" id="KW-0489">Methyltransferase</keyword>
<evidence type="ECO:0000256" key="3">
    <source>
        <dbReference type="ARBA" id="ARBA00022603"/>
    </source>
</evidence>
<dbReference type="InterPro" id="IPR018063">
    <property type="entry name" value="SAM_MeTrfase_RsmI_CS"/>
</dbReference>
<dbReference type="PANTHER" id="PTHR46111:SF1">
    <property type="entry name" value="RIBOSOMAL RNA SMALL SUBUNIT METHYLTRANSFERASE I"/>
    <property type="match status" value="1"/>
</dbReference>
<keyword evidence="1" id="KW-0963">Cytoplasm</keyword>
<dbReference type="InterPro" id="IPR000878">
    <property type="entry name" value="4pyrrol_Mease"/>
</dbReference>
<keyword evidence="7" id="KW-0732">Signal</keyword>
<dbReference type="InterPro" id="IPR014776">
    <property type="entry name" value="4pyrrole_Mease_sub2"/>
</dbReference>
<keyword evidence="4" id="KW-0808">Transferase</keyword>
<dbReference type="GO" id="GO:0008168">
    <property type="term" value="F:methyltransferase activity"/>
    <property type="evidence" value="ECO:0007669"/>
    <property type="project" value="UniProtKB-KW"/>
</dbReference>
<dbReference type="NCBIfam" id="TIGR00096">
    <property type="entry name" value="16S rRNA (cytidine(1402)-2'-O)-methyltransferase"/>
    <property type="match status" value="1"/>
</dbReference>
<feature type="compositionally biased region" description="Low complexity" evidence="6">
    <location>
        <begin position="58"/>
        <end position="78"/>
    </location>
</feature>
<dbReference type="Proteomes" id="UP000239899">
    <property type="component" value="Unassembled WGS sequence"/>
</dbReference>
<proteinExistence type="inferred from homology"/>
<keyword evidence="5" id="KW-0949">S-adenosyl-L-methionine</keyword>
<dbReference type="FunFam" id="3.30.950.10:FF:000002">
    <property type="entry name" value="Ribosomal RNA small subunit methyltransferase I"/>
    <property type="match status" value="1"/>
</dbReference>
<keyword evidence="10" id="KW-1185">Reference proteome</keyword>
<evidence type="ECO:0000313" key="10">
    <source>
        <dbReference type="Proteomes" id="UP000239899"/>
    </source>
</evidence>
<reference evidence="9 10" key="1">
    <citation type="journal article" date="2018" name="Plant J.">
        <title>Genome sequences of Chlorella sorokiniana UTEX 1602 and Micractinium conductrix SAG 241.80: implications to maltose excretion by a green alga.</title>
        <authorList>
            <person name="Arriola M.B."/>
            <person name="Velmurugan N."/>
            <person name="Zhang Y."/>
            <person name="Plunkett M.H."/>
            <person name="Hondzo H."/>
            <person name="Barney B.M."/>
        </authorList>
    </citation>
    <scope>NUCLEOTIDE SEQUENCE [LARGE SCALE GENOMIC DNA]</scope>
    <source>
        <strain evidence="10">UTEX 1602</strain>
    </source>
</reference>
<feature type="region of interest" description="Disordered" evidence="6">
    <location>
        <begin position="58"/>
        <end position="84"/>
    </location>
</feature>
<gene>
    <name evidence="9" type="ORF">C2E21_1358</name>
</gene>
<dbReference type="InterPro" id="IPR008189">
    <property type="entry name" value="rRNA_ssu_MeTfrase_I"/>
</dbReference>
<accession>A0A2P6TZN2</accession>
<evidence type="ECO:0000256" key="5">
    <source>
        <dbReference type="ARBA" id="ARBA00022691"/>
    </source>
</evidence>
<dbReference type="STRING" id="3076.A0A2P6TZN2"/>
<dbReference type="Gene3D" id="3.40.1010.10">
    <property type="entry name" value="Cobalt-precorrin-4 Transmethylase, Domain 1"/>
    <property type="match status" value="1"/>
</dbReference>
<dbReference type="GO" id="GO:0032259">
    <property type="term" value="P:methylation"/>
    <property type="evidence" value="ECO:0007669"/>
    <property type="project" value="UniProtKB-KW"/>
</dbReference>
<dbReference type="PROSITE" id="PS01296">
    <property type="entry name" value="RSMI"/>
    <property type="match status" value="1"/>
</dbReference>
<evidence type="ECO:0000256" key="4">
    <source>
        <dbReference type="ARBA" id="ARBA00022679"/>
    </source>
</evidence>
<feature type="domain" description="Tetrapyrrole methylase" evidence="8">
    <location>
        <begin position="93"/>
        <end position="292"/>
    </location>
</feature>
<keyword evidence="2" id="KW-0698">rRNA processing</keyword>
<dbReference type="PANTHER" id="PTHR46111">
    <property type="entry name" value="RIBOSOMAL RNA SMALL SUBUNIT METHYLTRANSFERASE I"/>
    <property type="match status" value="1"/>
</dbReference>
<comment type="caution">
    <text evidence="9">The sequence shown here is derived from an EMBL/GenBank/DDBJ whole genome shotgun (WGS) entry which is preliminary data.</text>
</comment>
<evidence type="ECO:0000313" key="9">
    <source>
        <dbReference type="EMBL" id="PRW59525.1"/>
    </source>
</evidence>
<evidence type="ECO:0000259" key="8">
    <source>
        <dbReference type="Pfam" id="PF00590"/>
    </source>
</evidence>
<evidence type="ECO:0000256" key="7">
    <source>
        <dbReference type="SAM" id="SignalP"/>
    </source>
</evidence>
<dbReference type="AlphaFoldDB" id="A0A2P6TZN2"/>
<dbReference type="InterPro" id="IPR035996">
    <property type="entry name" value="4pyrrol_Methylase_sf"/>
</dbReference>
<feature type="chain" id="PRO_5015132507" evidence="7">
    <location>
        <begin position="20"/>
        <end position="376"/>
    </location>
</feature>
<dbReference type="Pfam" id="PF00590">
    <property type="entry name" value="TP_methylase"/>
    <property type="match status" value="1"/>
</dbReference>
<evidence type="ECO:0000256" key="1">
    <source>
        <dbReference type="ARBA" id="ARBA00022490"/>
    </source>
</evidence>
<evidence type="ECO:0000256" key="6">
    <source>
        <dbReference type="SAM" id="MobiDB-lite"/>
    </source>
</evidence>
<dbReference type="CDD" id="cd11648">
    <property type="entry name" value="RsmI"/>
    <property type="match status" value="1"/>
</dbReference>
<name>A0A2P6TZN2_CHLSO</name>
<organism evidence="9 10">
    <name type="scientific">Chlorella sorokiniana</name>
    <name type="common">Freshwater green alga</name>
    <dbReference type="NCBI Taxonomy" id="3076"/>
    <lineage>
        <taxon>Eukaryota</taxon>
        <taxon>Viridiplantae</taxon>
        <taxon>Chlorophyta</taxon>
        <taxon>core chlorophytes</taxon>
        <taxon>Trebouxiophyceae</taxon>
        <taxon>Chlorellales</taxon>
        <taxon>Chlorellaceae</taxon>
        <taxon>Chlorella clade</taxon>
        <taxon>Chlorella</taxon>
    </lineage>
</organism>
<sequence>MPALAAAALRCLLLQAVHVQQLTSLRAFRASPHAVHSLQQRWGRPYAAAAAAAAASGSSDGDAASAAATAGPDPGSSPQHQHTAADEPLAPGLYVVSTPIGNLEDITLRALRVLRSATLVLAEDTRHTRQLLTHFGISTPLHSFHQHNERQKEALVLRQLRQGAAIALVSDAGTPAINDPGADLVAAAAAEGLPVIPVPGASAVLAGLVASGLPTRQFLYCGFTAPKSGARQKQFAALAAQEATLIFYVSPHSLLAALGDAAAVLGPGRRCCLARELTKRHEELWRGTLQEAVDEFTERGPRGEFVLLIEGGTAGAAAAGAPGGGEVGEADIVAALRAAVAAGEPPSSAARSVARQLGVSKKLCYALSLGLQPEGS</sequence>
<dbReference type="EMBL" id="LHPG02000003">
    <property type="protein sequence ID" value="PRW59525.1"/>
    <property type="molecule type" value="Genomic_DNA"/>
</dbReference>